<sequence>MKKILLVASLVTMVGCADSHNVSVAESNNATKIQSSDSVYIALSKDGSYGKHHYAGSGMMLSQTINSSFMKRLNNVEVAGKVQKYPDALHSAKEGGYDYLIYPTILHWEDRATEWSAKPDKVAVKISVVNVNGGIEIKSAVVNGKSGIMTLGGDHPQDLLPEPVETFTTQLFE</sequence>
<dbReference type="InterPro" id="IPR032248">
    <property type="entry name" value="DUF4823"/>
</dbReference>
<protein>
    <submittedName>
        <fullName evidence="1">DUF4823 domain-containing protein</fullName>
    </submittedName>
</protein>
<evidence type="ECO:0000313" key="2">
    <source>
        <dbReference type="Proteomes" id="UP001170624"/>
    </source>
</evidence>
<name>A0AAW7YD98_9GAMM</name>
<gene>
    <name evidence="1" type="ORF">Q4568_19505</name>
</gene>
<dbReference type="Pfam" id="PF16105">
    <property type="entry name" value="DUF4823"/>
    <property type="match status" value="1"/>
</dbReference>
<dbReference type="RefSeq" id="WP_303501122.1">
    <property type="nucleotide sequence ID" value="NZ_JAUOPU010000029.1"/>
</dbReference>
<evidence type="ECO:0000313" key="1">
    <source>
        <dbReference type="EMBL" id="MDO6544729.1"/>
    </source>
</evidence>
<dbReference type="EMBL" id="JAUOPU010000029">
    <property type="protein sequence ID" value="MDO6544729.1"/>
    <property type="molecule type" value="Genomic_DNA"/>
</dbReference>
<dbReference type="Proteomes" id="UP001170624">
    <property type="component" value="Unassembled WGS sequence"/>
</dbReference>
<dbReference type="AlphaFoldDB" id="A0AAW7YD98"/>
<organism evidence="1 2">
    <name type="scientific">Photobacterium sanguinicancri</name>
    <dbReference type="NCBI Taxonomy" id="875932"/>
    <lineage>
        <taxon>Bacteria</taxon>
        <taxon>Pseudomonadati</taxon>
        <taxon>Pseudomonadota</taxon>
        <taxon>Gammaproteobacteria</taxon>
        <taxon>Vibrionales</taxon>
        <taxon>Vibrionaceae</taxon>
        <taxon>Photobacterium</taxon>
    </lineage>
</organism>
<accession>A0AAW7YD98</accession>
<comment type="caution">
    <text evidence="1">The sequence shown here is derived from an EMBL/GenBank/DDBJ whole genome shotgun (WGS) entry which is preliminary data.</text>
</comment>
<proteinExistence type="predicted"/>
<reference evidence="1" key="1">
    <citation type="submission" date="2023-07" db="EMBL/GenBank/DDBJ databases">
        <title>Genome content predicts the carbon catabolic preferences of heterotrophic bacteria.</title>
        <authorList>
            <person name="Gralka M."/>
        </authorList>
    </citation>
    <scope>NUCLEOTIDE SEQUENCE</scope>
    <source>
        <strain evidence="1">G2M05</strain>
    </source>
</reference>
<dbReference type="PROSITE" id="PS51257">
    <property type="entry name" value="PROKAR_LIPOPROTEIN"/>
    <property type="match status" value="1"/>
</dbReference>